<evidence type="ECO:0000313" key="5">
    <source>
        <dbReference type="Proteomes" id="UP000189628"/>
    </source>
</evidence>
<feature type="compositionally biased region" description="Low complexity" evidence="1">
    <location>
        <begin position="119"/>
        <end position="135"/>
    </location>
</feature>
<dbReference type="Pfam" id="PF18809">
    <property type="entry name" value="PBECR1"/>
    <property type="match status" value="1"/>
</dbReference>
<dbReference type="EMBL" id="CP019911">
    <property type="protein sequence ID" value="AQW29130.1"/>
    <property type="molecule type" value="Genomic_DNA"/>
</dbReference>
<evidence type="ECO:0008006" key="6">
    <source>
        <dbReference type="Google" id="ProtNLM"/>
    </source>
</evidence>
<dbReference type="Proteomes" id="UP000189628">
    <property type="component" value="Chromosome"/>
</dbReference>
<feature type="domain" description="Large polyvalent protein associated" evidence="3">
    <location>
        <begin position="33"/>
        <end position="118"/>
    </location>
</feature>
<feature type="region of interest" description="Disordered" evidence="1">
    <location>
        <begin position="742"/>
        <end position="766"/>
    </location>
</feature>
<protein>
    <recommendedName>
        <fullName evidence="6">Large polyvalent protein associated domain-containing protein</fullName>
    </recommendedName>
</protein>
<dbReference type="InterPro" id="IPR041092">
    <property type="entry name" value="PBECR1"/>
</dbReference>
<organism evidence="4 5">
    <name type="scientific">blood disease bacterium A2-HR MARDI</name>
    <dbReference type="NCBI Taxonomy" id="1944648"/>
    <lineage>
        <taxon>Bacteria</taxon>
        <taxon>Pseudomonadati</taxon>
        <taxon>Pseudomonadota</taxon>
        <taxon>Betaproteobacteria</taxon>
        <taxon>Burkholderiales</taxon>
        <taxon>Burkholderiaceae</taxon>
        <taxon>Ralstonia</taxon>
        <taxon>Ralstonia solanacearum species complex</taxon>
    </lineage>
</organism>
<dbReference type="InterPro" id="IPR040738">
    <property type="entry name" value="LPD22"/>
</dbReference>
<evidence type="ECO:0000259" key="2">
    <source>
        <dbReference type="Pfam" id="PF18809"/>
    </source>
</evidence>
<dbReference type="Pfam" id="PF18834">
    <property type="entry name" value="LPD22"/>
    <property type="match status" value="1"/>
</dbReference>
<sequence length="2079" mass="226366">MTQPLVGIDDAVGAYLHQGANDTAVAVKNNVLNAVGTSADQAAQDRRVATATGIPLPTVQADPAAAHWQAAAQSFDAQQLAQRFPNTAQFLMDSGNAAITHDDIPATAAVEQGVKALGNPQPAQQQQQQNNEPQQFLVPGPAPSYRERLVSWMRDLVGLPPAGRDEGAAARAFLDVTAKRMGTDRQGLRDIMGGMSPVPQQFGQGFFDSFLAGLAPDNAGAPDTTAGGVARGAGDLAGFVLGLPLKAAGAAVEGLAGARLAPTAGEAMVKAMGKDVTRQAATLGLASAITATGRALDASTPDGAVATYLHAGASGAAMGATFGAAGRLFPDSTLMQAAARAVGTNVTLDVIQGNRPWDDRPLAQKVFDYGLNTIFSLNGAGRTGGSWLHDAARADAAAQDGTALSGIAQAATASKLRERDPEAFKQFVASAAQDGPVPAVYVDGTQLADALHQGGVGMDRLTELMPDVAKQLPEALSTGGQVRIPVEDFATHIAGSPLQDTLMPHLRTDPEGMTQAESEAFFQRHTEALQEEAQRAADAQATGEPVQASRQQVYDRVLEQLTQANRFRPDVNQAYAALQRDFYSTMAERLGVLPHELYERYPLQVNTDRLAGGAQLEQAAKEGPFGPIFDQFAGDPAGAIAHLKEQKAGEAIGALTHPEIGAIDLPWGVEGSNAHDGYGLAKLVRWHPEVVDRLQDILTSMHVTKRTENRAQLESDDHKGAVRLQWDGEAKKWLLTAFEKEKGSGTGTRTDTVDTAGRDDSPAHASDAIVDETLNKFYQGQRGAFTPATNTITLLKGADLSTFLHESGHFFLESLADMAAKPDAPEQIKADMQAVLKWMGAKDLADWQARDIEGKRSGHEQFARGFEAYLMEGKAPSLETASLFQRFRSWLLNVYQSLKALNVDLSPEVRGVFDRMLASDDAIRQAEQARGMTALFRTEADAQQHGVDFKAYQNLGTEATEKAVADLTSKSVRDMAWLESTRNKAIRSLEKDAAEKRKAIRREVESEVDAEPVYAAQRFIRRGEIAEGQRTRDQRRSLVESGMGSTKLSLPDLKAMYGDDPAAPWRYLRVGGEYGDVAAKGGLHPDLVADMFGFRSGDELVRALLDAEPRRSVVEGMTDQRMLERHGEIYDPAAMARTADALVHNEVRTRFIATELKALNKAVGPARELAKAAKEVAQAAIDARRVRDITPSMFTADEARAAKEAERRLAAGDTSGAAVAKRNQLLNNQLAKAAMDAQSTVEKALRYLAKFDKPSVRENIDLEYRDQIDALLDRYDLRKSVSNAALDKREALLSFVERLAAQGLEPQVPDRLLDEARRLHYKDVTLEEFKGLVDAVKSLEHLGRLKDRLLDLQETRKLNELADEARASAAKLPQRPAETNRGLSRIQSAWLNVKVAGRSLEASLLKMEQMMDWLDARNPNGVFNRVVFRRIADAGTKENDLLARVKGDIDKLVHENLADVTKDGGKVYVADGLIDGLTGQAQRFTKKQMLMLAGNMGNDSNAAKLLAGEKWQESAVWDFLNKNMGKADWDFVAGIGRALESLWPEKLAMSRRLGNTNPEKIQPRAFDTPHGRYDGWYWPMIYDPARAQDVAERGAKAGDALFENIYSRANTDTGRMNTRNANYARPLLLDLDAIPRVIKDEIHDIAFREAVIDADKFLSQKTVRQAVIDALSQQHYDQLRPWLQSIANDGKSSTENMNALKWFSDLAHGARTRATMVGLGYRISTMLVHGSSAAMESAAELGPKWLASGIKDFANPLQWSANRDFIFERSGEMRNRMNEVDRDVREHLREINVRLMDPASGAVSRGADIMKAHAYQGIAMLDMASALPTWMGAYKKAMSPVDKGGLGLGEQDAVYFADKTVRNAHGGTGVKDLAAVQRGPEFFKLFTMFYTFWNHNVNRLMDTAKLVTSSEHRAAMKEANHWTDTDVAGTVVMRTLIYTLGVQVMHGLFHPPKDDAGEESWLKWAGKEFLSSAFAGIPILRDLSAHYLTGKDYSVTPAASMVDAIGKSGEDAAHALLGQQVSDKWLKHSVTTAGYVFGLPTGQASSAVQFLWDVGGGHQSPQDAADWWRGIMHGTTQKH</sequence>
<feature type="region of interest" description="Disordered" evidence="1">
    <location>
        <begin position="530"/>
        <end position="550"/>
    </location>
</feature>
<proteinExistence type="predicted"/>
<feature type="domain" description="Phage-Barnase-EndoU-ColicinE5/D-RelE-like nuclease" evidence="2">
    <location>
        <begin position="657"/>
        <end position="742"/>
    </location>
</feature>
<dbReference type="RefSeq" id="WP_078221874.1">
    <property type="nucleotide sequence ID" value="NZ_CP019911.1"/>
</dbReference>
<feature type="region of interest" description="Disordered" evidence="1">
    <location>
        <begin position="118"/>
        <end position="141"/>
    </location>
</feature>
<gene>
    <name evidence="4" type="ORF">B0B51_03275</name>
</gene>
<evidence type="ECO:0000259" key="3">
    <source>
        <dbReference type="Pfam" id="PF18834"/>
    </source>
</evidence>
<evidence type="ECO:0000313" key="4">
    <source>
        <dbReference type="EMBL" id="AQW29130.1"/>
    </source>
</evidence>
<evidence type="ECO:0000256" key="1">
    <source>
        <dbReference type="SAM" id="MobiDB-lite"/>
    </source>
</evidence>
<accession>A0A1U9VEM1</accession>
<name>A0A1U9VEM1_9RALS</name>
<reference evidence="4 5" key="1">
    <citation type="submission" date="2017-02" db="EMBL/GenBank/DDBJ databases">
        <title>Blood Disease Bacterium A2-HR MARDI.</title>
        <authorList>
            <person name="Badrun R."/>
            <person name="Abu Bakar N."/>
            <person name="Laboh R."/>
        </authorList>
    </citation>
    <scope>NUCLEOTIDE SEQUENCE [LARGE SCALE GENOMIC DNA]</scope>
    <source>
        <strain evidence="4 5">A2-HR MARDI</strain>
    </source>
</reference>